<dbReference type="InterPro" id="IPR013083">
    <property type="entry name" value="Znf_RING/FYVE/PHD"/>
</dbReference>
<feature type="region of interest" description="Disordered" evidence="3">
    <location>
        <begin position="1"/>
        <end position="21"/>
    </location>
</feature>
<dbReference type="Gene3D" id="3.30.40.10">
    <property type="entry name" value="Zinc/RING finger domain, C3HC4 (zinc finger)"/>
    <property type="match status" value="1"/>
</dbReference>
<protein>
    <recommendedName>
        <fullName evidence="4">RING-type domain-containing protein</fullName>
    </recommendedName>
</protein>
<feature type="domain" description="RING-type" evidence="4">
    <location>
        <begin position="228"/>
        <end position="270"/>
    </location>
</feature>
<evidence type="ECO:0000259" key="4">
    <source>
        <dbReference type="PROSITE" id="PS50089"/>
    </source>
</evidence>
<proteinExistence type="predicted"/>
<evidence type="ECO:0000256" key="1">
    <source>
        <dbReference type="PROSITE-ProRule" id="PRU00175"/>
    </source>
</evidence>
<dbReference type="InterPro" id="IPR001841">
    <property type="entry name" value="Znf_RING"/>
</dbReference>
<keyword evidence="1" id="KW-0863">Zinc-finger</keyword>
<sequence length="368" mass="39878">MTRTTGQPTVSPTERRTTSSIRSAVRISAGFVGAAIATASSSHQRMTAQGTRKVKRTTIFGKKPDGHWRVVGHNTFELMSSDEEGDDDGDVGENAVAGDAEKQDEDDVTMGEGPEGQAEGRAEVSVANEPESKSGDVQMEDSADGTGSTTEEFGMVQLLREGLRRAKQDVKSAEEKLQETTSDLRTAQQQIEDLAAELSDTRGDRDSAIALKETIKEELARFHADVECQTCLQRITRLWMNPCGHITCIECSFEWTASLNGRPPTCLTCRVVLKSAPIRVYAFQFLHDQVTGHGPHGETWVPRITYGRNVSPAVRRRELYGGPMPVVVQGAAGAGANTARRGAGGEGPDAVVEGLRRLAQERVLRELG</sequence>
<organism evidence="5 6">
    <name type="scientific">Auricularia subglabra (strain TFB-10046 / SS5)</name>
    <name type="common">White-rot fungus</name>
    <name type="synonym">Auricularia delicata (strain TFB10046)</name>
    <dbReference type="NCBI Taxonomy" id="717982"/>
    <lineage>
        <taxon>Eukaryota</taxon>
        <taxon>Fungi</taxon>
        <taxon>Dikarya</taxon>
        <taxon>Basidiomycota</taxon>
        <taxon>Agaricomycotina</taxon>
        <taxon>Agaricomycetes</taxon>
        <taxon>Auriculariales</taxon>
        <taxon>Auriculariaceae</taxon>
        <taxon>Auricularia</taxon>
    </lineage>
</organism>
<gene>
    <name evidence="5" type="ORF">AURDEDRAFT_177311</name>
</gene>
<dbReference type="InParanoid" id="J0LB00"/>
<feature type="region of interest" description="Disordered" evidence="3">
    <location>
        <begin position="79"/>
        <end position="152"/>
    </location>
</feature>
<dbReference type="Proteomes" id="UP000006514">
    <property type="component" value="Unassembled WGS sequence"/>
</dbReference>
<keyword evidence="1" id="KW-0479">Metal-binding</keyword>
<dbReference type="PROSITE" id="PS50089">
    <property type="entry name" value="ZF_RING_2"/>
    <property type="match status" value="1"/>
</dbReference>
<dbReference type="AlphaFoldDB" id="J0LB00"/>
<dbReference type="KEGG" id="adl:AURDEDRAFT_177311"/>
<keyword evidence="2" id="KW-0175">Coiled coil</keyword>
<dbReference type="EMBL" id="JH688156">
    <property type="protein sequence ID" value="EJD33603.1"/>
    <property type="molecule type" value="Genomic_DNA"/>
</dbReference>
<accession>J0LB00</accession>
<feature type="coiled-coil region" evidence="2">
    <location>
        <begin position="156"/>
        <end position="204"/>
    </location>
</feature>
<evidence type="ECO:0000256" key="3">
    <source>
        <dbReference type="SAM" id="MobiDB-lite"/>
    </source>
</evidence>
<feature type="compositionally biased region" description="Acidic residues" evidence="3">
    <location>
        <begin position="80"/>
        <end position="91"/>
    </location>
</feature>
<feature type="non-terminal residue" evidence="5">
    <location>
        <position position="368"/>
    </location>
</feature>
<dbReference type="GO" id="GO:0008270">
    <property type="term" value="F:zinc ion binding"/>
    <property type="evidence" value="ECO:0007669"/>
    <property type="project" value="UniProtKB-KW"/>
</dbReference>
<name>J0LB00_AURST</name>
<evidence type="ECO:0000313" key="5">
    <source>
        <dbReference type="EMBL" id="EJD33603.1"/>
    </source>
</evidence>
<evidence type="ECO:0000256" key="2">
    <source>
        <dbReference type="SAM" id="Coils"/>
    </source>
</evidence>
<keyword evidence="6" id="KW-1185">Reference proteome</keyword>
<reference evidence="6" key="1">
    <citation type="journal article" date="2012" name="Science">
        <title>The Paleozoic origin of enzymatic lignin decomposition reconstructed from 31 fungal genomes.</title>
        <authorList>
            <person name="Floudas D."/>
            <person name="Binder M."/>
            <person name="Riley R."/>
            <person name="Barry K."/>
            <person name="Blanchette R.A."/>
            <person name="Henrissat B."/>
            <person name="Martinez A.T."/>
            <person name="Otillar R."/>
            <person name="Spatafora J.W."/>
            <person name="Yadav J.S."/>
            <person name="Aerts A."/>
            <person name="Benoit I."/>
            <person name="Boyd A."/>
            <person name="Carlson A."/>
            <person name="Copeland A."/>
            <person name="Coutinho P.M."/>
            <person name="de Vries R.P."/>
            <person name="Ferreira P."/>
            <person name="Findley K."/>
            <person name="Foster B."/>
            <person name="Gaskell J."/>
            <person name="Glotzer D."/>
            <person name="Gorecki P."/>
            <person name="Heitman J."/>
            <person name="Hesse C."/>
            <person name="Hori C."/>
            <person name="Igarashi K."/>
            <person name="Jurgens J.A."/>
            <person name="Kallen N."/>
            <person name="Kersten P."/>
            <person name="Kohler A."/>
            <person name="Kuees U."/>
            <person name="Kumar T.K.A."/>
            <person name="Kuo A."/>
            <person name="LaButti K."/>
            <person name="Larrondo L.F."/>
            <person name="Lindquist E."/>
            <person name="Ling A."/>
            <person name="Lombard V."/>
            <person name="Lucas S."/>
            <person name="Lundell T."/>
            <person name="Martin R."/>
            <person name="McLaughlin D.J."/>
            <person name="Morgenstern I."/>
            <person name="Morin E."/>
            <person name="Murat C."/>
            <person name="Nagy L.G."/>
            <person name="Nolan M."/>
            <person name="Ohm R.A."/>
            <person name="Patyshakuliyeva A."/>
            <person name="Rokas A."/>
            <person name="Ruiz-Duenas F.J."/>
            <person name="Sabat G."/>
            <person name="Salamov A."/>
            <person name="Samejima M."/>
            <person name="Schmutz J."/>
            <person name="Slot J.C."/>
            <person name="St John F."/>
            <person name="Stenlid J."/>
            <person name="Sun H."/>
            <person name="Sun S."/>
            <person name="Syed K."/>
            <person name="Tsang A."/>
            <person name="Wiebenga A."/>
            <person name="Young D."/>
            <person name="Pisabarro A."/>
            <person name="Eastwood D.C."/>
            <person name="Martin F."/>
            <person name="Cullen D."/>
            <person name="Grigoriev I.V."/>
            <person name="Hibbett D.S."/>
        </authorList>
    </citation>
    <scope>NUCLEOTIDE SEQUENCE [LARGE SCALE GENOMIC DNA]</scope>
    <source>
        <strain evidence="6">TFB10046</strain>
    </source>
</reference>
<keyword evidence="1" id="KW-0862">Zinc</keyword>
<dbReference type="SUPFAM" id="SSF57850">
    <property type="entry name" value="RING/U-box"/>
    <property type="match status" value="1"/>
</dbReference>
<evidence type="ECO:0000313" key="6">
    <source>
        <dbReference type="Proteomes" id="UP000006514"/>
    </source>
</evidence>